<keyword evidence="4" id="KW-1185">Reference proteome</keyword>
<evidence type="ECO:0000313" key="4">
    <source>
        <dbReference type="Proteomes" id="UP000287156"/>
    </source>
</evidence>
<dbReference type="NCBIfam" id="TIGR00369">
    <property type="entry name" value="unchar_dom_1"/>
    <property type="match status" value="1"/>
</dbReference>
<dbReference type="Proteomes" id="UP000287156">
    <property type="component" value="Unassembled WGS sequence"/>
</dbReference>
<dbReference type="Pfam" id="PF03061">
    <property type="entry name" value="4HBT"/>
    <property type="match status" value="1"/>
</dbReference>
<dbReference type="AlphaFoldDB" id="A0A429XWT8"/>
<reference evidence="3" key="1">
    <citation type="submission" date="2018-12" db="EMBL/GenBank/DDBJ databases">
        <authorList>
            <person name="Sun L."/>
            <person name="Chen Z."/>
        </authorList>
    </citation>
    <scope>NUCLEOTIDE SEQUENCE [LARGE SCALE GENOMIC DNA]</scope>
    <source>
        <strain evidence="3">3-2-2</strain>
    </source>
</reference>
<organism evidence="3 4">
    <name type="scientific">Siminovitchia acidinfaciens</name>
    <dbReference type="NCBI Taxonomy" id="2321395"/>
    <lineage>
        <taxon>Bacteria</taxon>
        <taxon>Bacillati</taxon>
        <taxon>Bacillota</taxon>
        <taxon>Bacilli</taxon>
        <taxon>Bacillales</taxon>
        <taxon>Bacillaceae</taxon>
        <taxon>Siminovitchia</taxon>
    </lineage>
</organism>
<comment type="caution">
    <text evidence="3">The sequence shown here is derived from an EMBL/GenBank/DDBJ whole genome shotgun (WGS) entry which is preliminary data.</text>
</comment>
<keyword evidence="1" id="KW-0378">Hydrolase</keyword>
<dbReference type="InterPro" id="IPR029069">
    <property type="entry name" value="HotDog_dom_sf"/>
</dbReference>
<dbReference type="SUPFAM" id="SSF54637">
    <property type="entry name" value="Thioesterase/thiol ester dehydrase-isomerase"/>
    <property type="match status" value="1"/>
</dbReference>
<dbReference type="GO" id="GO:0016289">
    <property type="term" value="F:acyl-CoA hydrolase activity"/>
    <property type="evidence" value="ECO:0007669"/>
    <property type="project" value="UniProtKB-ARBA"/>
</dbReference>
<dbReference type="InterPro" id="IPR003736">
    <property type="entry name" value="PAAI_dom"/>
</dbReference>
<gene>
    <name evidence="3" type="ORF">D4T97_013790</name>
</gene>
<dbReference type="InterPro" id="IPR006683">
    <property type="entry name" value="Thioestr_dom"/>
</dbReference>
<sequence length="157" mass="17754">MKKINERKVHETFYGEIYSILEQEPYAKHIGMKLESLGEGTAAATLEVQKHMLNTHGTVHGAILFSLADYVFASASNSYGKTAMGLTTTMNFMSPAREGDILRAEAVEEKRSNRLAWYKIKVSCEDELLATMDATVYRKNEFFVPVEQMEEESGFKK</sequence>
<feature type="domain" description="Thioesterase" evidence="2">
    <location>
        <begin position="56"/>
        <end position="129"/>
    </location>
</feature>
<dbReference type="RefSeq" id="WP_126051339.1">
    <property type="nucleotide sequence ID" value="NZ_QYTV02000006.1"/>
</dbReference>
<evidence type="ECO:0000259" key="2">
    <source>
        <dbReference type="Pfam" id="PF03061"/>
    </source>
</evidence>
<dbReference type="InterPro" id="IPR052723">
    <property type="entry name" value="Acyl-CoA_thioesterase_PaaI"/>
</dbReference>
<dbReference type="Gene3D" id="3.10.129.10">
    <property type="entry name" value="Hotdog Thioesterase"/>
    <property type="match status" value="1"/>
</dbReference>
<dbReference type="OrthoDB" id="286702at2"/>
<dbReference type="CDD" id="cd03443">
    <property type="entry name" value="PaaI_thioesterase"/>
    <property type="match status" value="1"/>
</dbReference>
<evidence type="ECO:0000256" key="1">
    <source>
        <dbReference type="ARBA" id="ARBA00022801"/>
    </source>
</evidence>
<proteinExistence type="predicted"/>
<dbReference type="PANTHER" id="PTHR42856">
    <property type="entry name" value="ACYL-COENZYME A THIOESTERASE PAAI"/>
    <property type="match status" value="1"/>
</dbReference>
<name>A0A429XWT8_9BACI</name>
<accession>A0A429XWT8</accession>
<dbReference type="EMBL" id="QYTV02000006">
    <property type="protein sequence ID" value="RST72960.1"/>
    <property type="molecule type" value="Genomic_DNA"/>
</dbReference>
<evidence type="ECO:0000313" key="3">
    <source>
        <dbReference type="EMBL" id="RST72960.1"/>
    </source>
</evidence>
<dbReference type="PANTHER" id="PTHR42856:SF1">
    <property type="entry name" value="ACYL-COENZYME A THIOESTERASE PAAI"/>
    <property type="match status" value="1"/>
</dbReference>
<protein>
    <submittedName>
        <fullName evidence="3">Hotdog fold thioesterase</fullName>
    </submittedName>
</protein>